<organism evidence="1 2">
    <name type="scientific">Ascaris lumbricoides</name>
    <name type="common">Giant roundworm</name>
    <dbReference type="NCBI Taxonomy" id="6252"/>
    <lineage>
        <taxon>Eukaryota</taxon>
        <taxon>Metazoa</taxon>
        <taxon>Ecdysozoa</taxon>
        <taxon>Nematoda</taxon>
        <taxon>Chromadorea</taxon>
        <taxon>Rhabditida</taxon>
        <taxon>Spirurina</taxon>
        <taxon>Ascaridomorpha</taxon>
        <taxon>Ascaridoidea</taxon>
        <taxon>Ascarididae</taxon>
        <taxon>Ascaris</taxon>
    </lineage>
</organism>
<dbReference type="Proteomes" id="UP000036681">
    <property type="component" value="Unplaced"/>
</dbReference>
<name>A0A0M3HNN7_ASCLU</name>
<reference evidence="2" key="1">
    <citation type="submission" date="2017-02" db="UniProtKB">
        <authorList>
            <consortium name="WormBaseParasite"/>
        </authorList>
    </citation>
    <scope>IDENTIFICATION</scope>
</reference>
<evidence type="ECO:0000313" key="2">
    <source>
        <dbReference type="WBParaSite" id="ALUE_0000333401-mRNA-1"/>
    </source>
</evidence>
<sequence>MKLAVGSAGCALPPKRSVFCVTATKSFDKLGGKVTDFAYDLRALKRWICCAVTPSSTVVVEELRGFRTTLLKLCTSDWLILHGGEITTYYSLIPLLS</sequence>
<dbReference type="WBParaSite" id="ALUE_0000333401-mRNA-1">
    <property type="protein sequence ID" value="ALUE_0000333401-mRNA-1"/>
    <property type="gene ID" value="ALUE_0000333401"/>
</dbReference>
<accession>A0A0M3HNN7</accession>
<keyword evidence="1" id="KW-1185">Reference proteome</keyword>
<dbReference type="AlphaFoldDB" id="A0A0M3HNN7"/>
<evidence type="ECO:0000313" key="1">
    <source>
        <dbReference type="Proteomes" id="UP000036681"/>
    </source>
</evidence>
<protein>
    <submittedName>
        <fullName evidence="2">BRCT domain-containing protein</fullName>
    </submittedName>
</protein>
<proteinExistence type="predicted"/>